<dbReference type="InterPro" id="IPR036390">
    <property type="entry name" value="WH_DNA-bd_sf"/>
</dbReference>
<gene>
    <name evidence="6" type="ORF">L0C25_09405</name>
</gene>
<evidence type="ECO:0000256" key="1">
    <source>
        <dbReference type="ARBA" id="ARBA00009437"/>
    </source>
</evidence>
<dbReference type="Gene3D" id="1.10.10.10">
    <property type="entry name" value="Winged helix-like DNA-binding domain superfamily/Winged helix DNA-binding domain"/>
    <property type="match status" value="1"/>
</dbReference>
<dbReference type="InterPro" id="IPR005119">
    <property type="entry name" value="LysR_subst-bd"/>
</dbReference>
<dbReference type="GO" id="GO:0032993">
    <property type="term" value="C:protein-DNA complex"/>
    <property type="evidence" value="ECO:0007669"/>
    <property type="project" value="TreeGrafter"/>
</dbReference>
<evidence type="ECO:0000256" key="2">
    <source>
        <dbReference type="ARBA" id="ARBA00023015"/>
    </source>
</evidence>
<dbReference type="RefSeq" id="WP_271636231.1">
    <property type="nucleotide sequence ID" value="NZ_CP094970.1"/>
</dbReference>
<dbReference type="PROSITE" id="PS50931">
    <property type="entry name" value="HTH_LYSR"/>
    <property type="match status" value="1"/>
</dbReference>
<dbReference type="EMBL" id="CP094970">
    <property type="protein sequence ID" value="UYM07271.1"/>
    <property type="molecule type" value="Genomic_DNA"/>
</dbReference>
<dbReference type="Pfam" id="PF03466">
    <property type="entry name" value="LysR_substrate"/>
    <property type="match status" value="1"/>
</dbReference>
<dbReference type="InterPro" id="IPR036388">
    <property type="entry name" value="WH-like_DNA-bd_sf"/>
</dbReference>
<dbReference type="KEGG" id="sgrg:L0C25_09405"/>
<dbReference type="GO" id="GO:0003677">
    <property type="term" value="F:DNA binding"/>
    <property type="evidence" value="ECO:0007669"/>
    <property type="project" value="UniProtKB-KW"/>
</dbReference>
<evidence type="ECO:0000256" key="4">
    <source>
        <dbReference type="ARBA" id="ARBA00023163"/>
    </source>
</evidence>
<proteinExistence type="inferred from homology"/>
<organism evidence="6 7">
    <name type="scientific">Solicola gregarius</name>
    <dbReference type="NCBI Taxonomy" id="2908642"/>
    <lineage>
        <taxon>Bacteria</taxon>
        <taxon>Bacillati</taxon>
        <taxon>Actinomycetota</taxon>
        <taxon>Actinomycetes</taxon>
        <taxon>Propionibacteriales</taxon>
        <taxon>Nocardioidaceae</taxon>
        <taxon>Solicola</taxon>
    </lineage>
</organism>
<keyword evidence="7" id="KW-1185">Reference proteome</keyword>
<evidence type="ECO:0000259" key="5">
    <source>
        <dbReference type="PROSITE" id="PS50931"/>
    </source>
</evidence>
<keyword evidence="2" id="KW-0805">Transcription regulation</keyword>
<protein>
    <submittedName>
        <fullName evidence="6">LysR family transcriptional regulator</fullName>
    </submittedName>
</protein>
<evidence type="ECO:0000256" key="3">
    <source>
        <dbReference type="ARBA" id="ARBA00023125"/>
    </source>
</evidence>
<sequence length="308" mass="32958">MLNPVHLRTLTAVVRTGSFADAARRLGYTASAVSQQIAALERAVQVPLFERDAHSITATPAAEFLAERAHDALLALDGLDDDVRGLAAGELGRLRLGSFPTASERLLPGGLSAYRDDHPDVRVELDEGEPAELVALLRDGELDVAVVYRYDLVPQRWPAGLVRTPLVDERLLLLLPDGHPLVRPARVTLADLADETWVRTREGSSGATCLDRMCAVADFVPRVSVRSNDYDVIREFVRSGLGIALVPALAHEPAEGIATRTLDDVDVRRHVLALHRATGVGPTAPVLIAALAAAAVDVAARIDGVDPA</sequence>
<accession>A0AA46YNA0</accession>
<keyword evidence="3" id="KW-0238">DNA-binding</keyword>
<name>A0AA46YNA0_9ACTN</name>
<dbReference type="Gene3D" id="3.40.190.10">
    <property type="entry name" value="Periplasmic binding protein-like II"/>
    <property type="match status" value="2"/>
</dbReference>
<dbReference type="CDD" id="cd08423">
    <property type="entry name" value="PBP2_LTTR_like_6"/>
    <property type="match status" value="1"/>
</dbReference>
<dbReference type="InterPro" id="IPR000847">
    <property type="entry name" value="LysR_HTH_N"/>
</dbReference>
<dbReference type="AlphaFoldDB" id="A0AA46YNA0"/>
<reference evidence="6" key="1">
    <citation type="submission" date="2022-01" db="EMBL/GenBank/DDBJ databases">
        <title>Nocardioidaceae gen. sp. A5X3R13.</title>
        <authorList>
            <person name="Lopez Marin M.A."/>
            <person name="Uhlik O."/>
        </authorList>
    </citation>
    <scope>NUCLEOTIDE SEQUENCE</scope>
    <source>
        <strain evidence="6">A5X3R13</strain>
    </source>
</reference>
<evidence type="ECO:0000313" key="7">
    <source>
        <dbReference type="Proteomes" id="UP001164390"/>
    </source>
</evidence>
<comment type="similarity">
    <text evidence="1">Belongs to the LysR transcriptional regulatory family.</text>
</comment>
<dbReference type="Proteomes" id="UP001164390">
    <property type="component" value="Chromosome"/>
</dbReference>
<dbReference type="Pfam" id="PF00126">
    <property type="entry name" value="HTH_1"/>
    <property type="match status" value="1"/>
</dbReference>
<dbReference type="SUPFAM" id="SSF46785">
    <property type="entry name" value="Winged helix' DNA-binding domain"/>
    <property type="match status" value="1"/>
</dbReference>
<dbReference type="PANTHER" id="PTHR30346:SF29">
    <property type="entry name" value="LYSR SUBSTRATE-BINDING"/>
    <property type="match status" value="1"/>
</dbReference>
<evidence type="ECO:0000313" key="6">
    <source>
        <dbReference type="EMBL" id="UYM07271.1"/>
    </source>
</evidence>
<keyword evidence="4" id="KW-0804">Transcription</keyword>
<dbReference type="SUPFAM" id="SSF53850">
    <property type="entry name" value="Periplasmic binding protein-like II"/>
    <property type="match status" value="1"/>
</dbReference>
<feature type="domain" description="HTH lysR-type" evidence="5">
    <location>
        <begin position="2"/>
        <end position="59"/>
    </location>
</feature>
<dbReference type="GO" id="GO:0003700">
    <property type="term" value="F:DNA-binding transcription factor activity"/>
    <property type="evidence" value="ECO:0007669"/>
    <property type="project" value="InterPro"/>
</dbReference>
<dbReference type="PANTHER" id="PTHR30346">
    <property type="entry name" value="TRANSCRIPTIONAL DUAL REGULATOR HCAR-RELATED"/>
    <property type="match status" value="1"/>
</dbReference>